<evidence type="ECO:0008006" key="5">
    <source>
        <dbReference type="Google" id="ProtNLM"/>
    </source>
</evidence>
<feature type="region of interest" description="Disordered" evidence="1">
    <location>
        <begin position="35"/>
        <end position="127"/>
    </location>
</feature>
<protein>
    <recommendedName>
        <fullName evidence="5">Septum formation initiator</fullName>
    </recommendedName>
</protein>
<name>A0ABT6ZL23_9ACTN</name>
<feature type="transmembrane region" description="Helical" evidence="2">
    <location>
        <begin position="161"/>
        <end position="180"/>
    </location>
</feature>
<reference evidence="3" key="1">
    <citation type="submission" date="2023-05" db="EMBL/GenBank/DDBJ databases">
        <title>[olsenella] sp. nov., isolated from a pig farm feces dump.</title>
        <authorList>
            <person name="Chang Y.-H."/>
        </authorList>
    </citation>
    <scope>NUCLEOTIDE SEQUENCE</scope>
    <source>
        <strain evidence="3">YH-ols2217</strain>
    </source>
</reference>
<evidence type="ECO:0000313" key="3">
    <source>
        <dbReference type="EMBL" id="MDJ1129749.1"/>
    </source>
</evidence>
<feature type="compositionally biased region" description="Basic and acidic residues" evidence="1">
    <location>
        <begin position="79"/>
        <end position="90"/>
    </location>
</feature>
<keyword evidence="2" id="KW-0472">Membrane</keyword>
<feature type="region of interest" description="Disordered" evidence="1">
    <location>
        <begin position="1"/>
        <end position="22"/>
    </location>
</feature>
<accession>A0ABT6ZL23</accession>
<evidence type="ECO:0000256" key="1">
    <source>
        <dbReference type="SAM" id="MobiDB-lite"/>
    </source>
</evidence>
<dbReference type="Proteomes" id="UP001431693">
    <property type="component" value="Unassembled WGS sequence"/>
</dbReference>
<keyword evidence="4" id="KW-1185">Reference proteome</keyword>
<gene>
    <name evidence="3" type="ORF">QJ043_06620</name>
</gene>
<proteinExistence type="predicted"/>
<evidence type="ECO:0000256" key="2">
    <source>
        <dbReference type="SAM" id="Phobius"/>
    </source>
</evidence>
<keyword evidence="2" id="KW-0812">Transmembrane</keyword>
<sequence>MGRRSSDTLLFPGPSGLAPEEPIYEVDGIPVEGEGAIVRQRPAAPRRLRPAGETRRPRVAASADATADLSRARTVSRATSERPSRGSARTDRRRPRRAASQAVDDAERPGRTRRSATKRGIGAKMAALPRSVAAKASSLTGTATATDEKPRQLEASVLKRPWLVAIAAVLVAALFLYAPVRDLYWAHRDNEVLTAQAAALDESNAEALARAKSLSTEEGIKDEARLHGYVEKGEEAATVEGLPGQEDESEAAPVPTDVANEVLQQEDPWYVKALDTVFGYDKTARN</sequence>
<keyword evidence="2" id="KW-1133">Transmembrane helix</keyword>
<comment type="caution">
    <text evidence="3">The sequence shown here is derived from an EMBL/GenBank/DDBJ whole genome shotgun (WGS) entry which is preliminary data.</text>
</comment>
<dbReference type="EMBL" id="JASJEX010000003">
    <property type="protein sequence ID" value="MDJ1129749.1"/>
    <property type="molecule type" value="Genomic_DNA"/>
</dbReference>
<dbReference type="RefSeq" id="WP_283712869.1">
    <property type="nucleotide sequence ID" value="NZ_JASJEW010000002.1"/>
</dbReference>
<organism evidence="3 4">
    <name type="scientific">Kribbibacterium absianum</name>
    <dbReference type="NCBI Taxonomy" id="3044210"/>
    <lineage>
        <taxon>Bacteria</taxon>
        <taxon>Bacillati</taxon>
        <taxon>Actinomycetota</taxon>
        <taxon>Coriobacteriia</taxon>
        <taxon>Coriobacteriales</taxon>
        <taxon>Kribbibacteriaceae</taxon>
        <taxon>Kribbibacterium</taxon>
    </lineage>
</organism>
<evidence type="ECO:0000313" key="4">
    <source>
        <dbReference type="Proteomes" id="UP001431693"/>
    </source>
</evidence>